<comment type="caution">
    <text evidence="2">The sequence shown here is derived from an EMBL/GenBank/DDBJ whole genome shotgun (WGS) entry which is preliminary data.</text>
</comment>
<proteinExistence type="predicted"/>
<keyword evidence="1" id="KW-0812">Transmembrane</keyword>
<accession>A0ABW3W917</accession>
<dbReference type="EMBL" id="JBHTLX010000029">
    <property type="protein sequence ID" value="MFD1250889.1"/>
    <property type="molecule type" value="Genomic_DNA"/>
</dbReference>
<dbReference type="Proteomes" id="UP001597229">
    <property type="component" value="Unassembled WGS sequence"/>
</dbReference>
<feature type="transmembrane region" description="Helical" evidence="1">
    <location>
        <begin position="351"/>
        <end position="372"/>
    </location>
</feature>
<name>A0ABW3W917_9ACTN</name>
<evidence type="ECO:0000313" key="2">
    <source>
        <dbReference type="EMBL" id="MFD1250889.1"/>
    </source>
</evidence>
<evidence type="ECO:0008006" key="4">
    <source>
        <dbReference type="Google" id="ProtNLM"/>
    </source>
</evidence>
<keyword evidence="1" id="KW-0472">Membrane</keyword>
<feature type="transmembrane region" description="Helical" evidence="1">
    <location>
        <begin position="322"/>
        <end position="344"/>
    </location>
</feature>
<feature type="transmembrane region" description="Helical" evidence="1">
    <location>
        <begin position="80"/>
        <end position="102"/>
    </location>
</feature>
<keyword evidence="1" id="KW-1133">Transmembrane helix</keyword>
<reference evidence="3" key="1">
    <citation type="journal article" date="2019" name="Int. J. Syst. Evol. Microbiol.">
        <title>The Global Catalogue of Microorganisms (GCM) 10K type strain sequencing project: providing services to taxonomists for standard genome sequencing and annotation.</title>
        <authorList>
            <consortium name="The Broad Institute Genomics Platform"/>
            <consortium name="The Broad Institute Genome Sequencing Center for Infectious Disease"/>
            <person name="Wu L."/>
            <person name="Ma J."/>
        </authorList>
    </citation>
    <scope>NUCLEOTIDE SEQUENCE [LARGE SCALE GENOMIC DNA]</scope>
    <source>
        <strain evidence="3">CCUG 52478</strain>
    </source>
</reference>
<gene>
    <name evidence="2" type="ORF">ACFQ3F_24070</name>
</gene>
<dbReference type="RefSeq" id="WP_367918331.1">
    <property type="nucleotide sequence ID" value="NZ_BAABAC010000009.1"/>
</dbReference>
<feature type="transmembrane region" description="Helical" evidence="1">
    <location>
        <begin position="253"/>
        <end position="275"/>
    </location>
</feature>
<feature type="transmembrane region" description="Helical" evidence="1">
    <location>
        <begin position="162"/>
        <end position="187"/>
    </location>
</feature>
<feature type="transmembrane region" description="Helical" evidence="1">
    <location>
        <begin position="284"/>
        <end position="302"/>
    </location>
</feature>
<protein>
    <recommendedName>
        <fullName evidence="4">DUF2029 domain-containing protein</fullName>
    </recommendedName>
</protein>
<organism evidence="2 3">
    <name type="scientific">Nocardioides ginsengisoli</name>
    <dbReference type="NCBI Taxonomy" id="363868"/>
    <lineage>
        <taxon>Bacteria</taxon>
        <taxon>Bacillati</taxon>
        <taxon>Actinomycetota</taxon>
        <taxon>Actinomycetes</taxon>
        <taxon>Propionibacteriales</taxon>
        <taxon>Nocardioidaceae</taxon>
        <taxon>Nocardioides</taxon>
    </lineage>
</organism>
<evidence type="ECO:0000313" key="3">
    <source>
        <dbReference type="Proteomes" id="UP001597229"/>
    </source>
</evidence>
<keyword evidence="3" id="KW-1185">Reference proteome</keyword>
<evidence type="ECO:0000256" key="1">
    <source>
        <dbReference type="SAM" id="Phobius"/>
    </source>
</evidence>
<sequence>MPTLLRRAAVPLALGVLAAAYAWWRVPVAARDRLWAEDGRNFLSGSIAGVPVWKPYAGYLHVLPRLLTDAITTLVPVGSYAVAVTAASVGVLGLVCALTYVLTADLLDQRWVRVLVSLAPVLLPSGGVEVIGNLANLHGYCLWLAFWIVLHRPTTRRAAALWAVLGLLAALTEIVVLVLAPLLVVGWRDRLRWIPRAAILAGGIAQFVVSRLDPRRVHDPHWSPIDVVTGFVGQACSAVWTDTGQLASRLYETAGPFGLILLLVPPLLAITLLLWRGDRRHRTLAVALPVTAVLVWSVSIIVNQHAWMDFASWNGELWEHSLVRYATTGGVYLLALLLCALDLARGRLQQVVAGGVVVVVLGTALASAHAVVLPRERGLPWPSQQGLVARCAKVPDGTLRIPIAPHAPPWWTTVPCSLVG</sequence>
<feature type="transmembrane region" description="Helical" evidence="1">
    <location>
        <begin position="134"/>
        <end position="150"/>
    </location>
</feature>